<name>A0A3P7LWY8_CYLGO</name>
<protein>
    <recommendedName>
        <fullName evidence="1">Reverse transcriptase domain-containing protein</fullName>
    </recommendedName>
</protein>
<dbReference type="PANTHER" id="PTHR37984:SF5">
    <property type="entry name" value="PROTEIN NYNRIN-LIKE"/>
    <property type="match status" value="1"/>
</dbReference>
<dbReference type="Gene3D" id="3.30.70.270">
    <property type="match status" value="1"/>
</dbReference>
<keyword evidence="3" id="KW-1185">Reference proteome</keyword>
<dbReference type="Proteomes" id="UP000271889">
    <property type="component" value="Unassembled WGS sequence"/>
</dbReference>
<accession>A0A3P7LWY8</accession>
<feature type="domain" description="Reverse transcriptase" evidence="1">
    <location>
        <begin position="4"/>
        <end position="54"/>
    </location>
</feature>
<dbReference type="EMBL" id="UYRV01105704">
    <property type="protein sequence ID" value="VDN21504.1"/>
    <property type="molecule type" value="Genomic_DNA"/>
</dbReference>
<dbReference type="InterPro" id="IPR043128">
    <property type="entry name" value="Rev_trsase/Diguanyl_cyclase"/>
</dbReference>
<dbReference type="InterPro" id="IPR043502">
    <property type="entry name" value="DNA/RNA_pol_sf"/>
</dbReference>
<dbReference type="OrthoDB" id="5919508at2759"/>
<evidence type="ECO:0000259" key="1">
    <source>
        <dbReference type="Pfam" id="PF00078"/>
    </source>
</evidence>
<dbReference type="Pfam" id="PF00078">
    <property type="entry name" value="RVT_1"/>
    <property type="match status" value="1"/>
</dbReference>
<dbReference type="AlphaFoldDB" id="A0A3P7LWY8"/>
<reference evidence="2 3" key="1">
    <citation type="submission" date="2018-11" db="EMBL/GenBank/DDBJ databases">
        <authorList>
            <consortium name="Pathogen Informatics"/>
        </authorList>
    </citation>
    <scope>NUCLEOTIDE SEQUENCE [LARGE SCALE GENOMIC DNA]</scope>
</reference>
<evidence type="ECO:0000313" key="2">
    <source>
        <dbReference type="EMBL" id="VDN21504.1"/>
    </source>
</evidence>
<proteinExistence type="predicted"/>
<dbReference type="SUPFAM" id="SSF56672">
    <property type="entry name" value="DNA/RNA polymerases"/>
    <property type="match status" value="1"/>
</dbReference>
<dbReference type="InterPro" id="IPR000477">
    <property type="entry name" value="RT_dom"/>
</dbReference>
<organism evidence="2 3">
    <name type="scientific">Cylicostephanus goldi</name>
    <name type="common">Nematode worm</name>
    <dbReference type="NCBI Taxonomy" id="71465"/>
    <lineage>
        <taxon>Eukaryota</taxon>
        <taxon>Metazoa</taxon>
        <taxon>Ecdysozoa</taxon>
        <taxon>Nematoda</taxon>
        <taxon>Chromadorea</taxon>
        <taxon>Rhabditida</taxon>
        <taxon>Rhabditina</taxon>
        <taxon>Rhabditomorpha</taxon>
        <taxon>Strongyloidea</taxon>
        <taxon>Strongylidae</taxon>
        <taxon>Cylicostephanus</taxon>
    </lineage>
</organism>
<dbReference type="PANTHER" id="PTHR37984">
    <property type="entry name" value="PROTEIN CBG26694"/>
    <property type="match status" value="1"/>
</dbReference>
<sequence>MDSMISGLESVAAYLDDTIITGRTYEEHRQNLKALFKRIKDYGFHVMLEKCDFLMPEMYN</sequence>
<dbReference type="InterPro" id="IPR050951">
    <property type="entry name" value="Retrovirus_Pol_polyprotein"/>
</dbReference>
<evidence type="ECO:0000313" key="3">
    <source>
        <dbReference type="Proteomes" id="UP000271889"/>
    </source>
</evidence>
<gene>
    <name evidence="2" type="ORF">CGOC_LOCUS9055</name>
</gene>